<dbReference type="Pfam" id="PF01347">
    <property type="entry name" value="Vitellogenin_N"/>
    <property type="match status" value="1"/>
</dbReference>
<dbReference type="GO" id="GO:0030301">
    <property type="term" value="P:cholesterol transport"/>
    <property type="evidence" value="ECO:0007669"/>
    <property type="project" value="TreeGrafter"/>
</dbReference>
<dbReference type="FunFam" id="2.30.230.10:FF:000003">
    <property type="entry name" value="Apolipoprotein B"/>
    <property type="match status" value="1"/>
</dbReference>
<dbReference type="EMBL" id="JADWDJ010000008">
    <property type="protein sequence ID" value="KAG5276715.1"/>
    <property type="molecule type" value="Genomic_DNA"/>
</dbReference>
<dbReference type="GO" id="GO:0050750">
    <property type="term" value="F:low-density lipoprotein particle receptor binding"/>
    <property type="evidence" value="ECO:0007669"/>
    <property type="project" value="TreeGrafter"/>
</dbReference>
<evidence type="ECO:0000313" key="6">
    <source>
        <dbReference type="Proteomes" id="UP000823561"/>
    </source>
</evidence>
<accession>A0AAV6GPF3</accession>
<evidence type="ECO:0000313" key="5">
    <source>
        <dbReference type="EMBL" id="KAG5276715.1"/>
    </source>
</evidence>
<dbReference type="PANTHER" id="PTHR13769:SF5">
    <property type="entry name" value="APOLIPOPROTEIN B-100-RELATED"/>
    <property type="match status" value="1"/>
</dbReference>
<dbReference type="PANTHER" id="PTHR13769">
    <property type="entry name" value="APOLIPOPROTEIN B"/>
    <property type="match status" value="1"/>
</dbReference>
<dbReference type="SUPFAM" id="SSF56968">
    <property type="entry name" value="Lipovitellin-phosvitin complex, beta-sheet shell regions"/>
    <property type="match status" value="1"/>
</dbReference>
<dbReference type="GO" id="GO:0034359">
    <property type="term" value="C:mature chylomicron"/>
    <property type="evidence" value="ECO:0007669"/>
    <property type="project" value="TreeGrafter"/>
</dbReference>
<dbReference type="InterPro" id="IPR015816">
    <property type="entry name" value="Vitellinogen_b-sht_N"/>
</dbReference>
<dbReference type="GO" id="GO:0042632">
    <property type="term" value="P:cholesterol homeostasis"/>
    <property type="evidence" value="ECO:0007669"/>
    <property type="project" value="TreeGrafter"/>
</dbReference>
<feature type="chain" id="PRO_5043439743" description="Vitellogenin domain-containing protein" evidence="3">
    <location>
        <begin position="21"/>
        <end position="300"/>
    </location>
</feature>
<dbReference type="GO" id="GO:0120020">
    <property type="term" value="F:cholesterol transfer activity"/>
    <property type="evidence" value="ECO:0007669"/>
    <property type="project" value="TreeGrafter"/>
</dbReference>
<dbReference type="InterPro" id="IPR001747">
    <property type="entry name" value="Vitellogenin_N"/>
</dbReference>
<dbReference type="GO" id="GO:0034362">
    <property type="term" value="C:low-density lipoprotein particle"/>
    <property type="evidence" value="ECO:0007669"/>
    <property type="project" value="TreeGrafter"/>
</dbReference>
<sequence>MGDTKLCLVLLLSAVTLAHADNGAPCLMAKRYKPFHKYEYLYEAESLNFLNGAVNGPKGSCKVEIEVPGPCHYIVRTTECTLSEVADFDAAGEPVFVPAATTDAFKAAMEKNPLKVTVEGDNDIKLFPEDDEPINILNIKRGIISGFAVPVLEEEKNKRMPTIYGLCKTDYTVNAREDIATDVTLTRDLSRCDQFRPVRDHTSPLALITGMHYPLAQLIKSTQTCNYKFDNAEHHPVFGECLENHILVPFSHKSKQGVTNVSKQKATLLGSHSHSRNIESLHRNRPSIVAVNDNVVAEDE</sequence>
<dbReference type="GO" id="GO:0006642">
    <property type="term" value="P:triglyceride mobilization"/>
    <property type="evidence" value="ECO:0007669"/>
    <property type="project" value="TreeGrafter"/>
</dbReference>
<evidence type="ECO:0000256" key="1">
    <source>
        <dbReference type="ARBA" id="ARBA00022729"/>
    </source>
</evidence>
<dbReference type="GO" id="GO:0034361">
    <property type="term" value="C:very-low-density lipoprotein particle"/>
    <property type="evidence" value="ECO:0007669"/>
    <property type="project" value="TreeGrafter"/>
</dbReference>
<keyword evidence="1 3" id="KW-0732">Signal</keyword>
<dbReference type="Proteomes" id="UP000823561">
    <property type="component" value="Chromosome 8"/>
</dbReference>
<evidence type="ECO:0000256" key="3">
    <source>
        <dbReference type="SAM" id="SignalP"/>
    </source>
</evidence>
<evidence type="ECO:0000256" key="2">
    <source>
        <dbReference type="PROSITE-ProRule" id="PRU00557"/>
    </source>
</evidence>
<dbReference type="InterPro" id="IPR015819">
    <property type="entry name" value="Lipid_transp_b-sht_shell"/>
</dbReference>
<dbReference type="GO" id="GO:0042953">
    <property type="term" value="P:lipoprotein transport"/>
    <property type="evidence" value="ECO:0007669"/>
    <property type="project" value="TreeGrafter"/>
</dbReference>
<evidence type="ECO:0000259" key="4">
    <source>
        <dbReference type="PROSITE" id="PS51211"/>
    </source>
</evidence>
<dbReference type="AlphaFoldDB" id="A0AAV6GPF3"/>
<comment type="caution">
    <text evidence="2">Lacks conserved residue(s) required for the propagation of feature annotation.</text>
</comment>
<proteinExistence type="predicted"/>
<feature type="signal peptide" evidence="3">
    <location>
        <begin position="1"/>
        <end position="20"/>
    </location>
</feature>
<gene>
    <name evidence="5" type="ORF">AALO_G00108900</name>
</gene>
<feature type="domain" description="Vitellogenin" evidence="4">
    <location>
        <begin position="32"/>
        <end position="300"/>
    </location>
</feature>
<name>A0AAV6GPF3_9TELE</name>
<dbReference type="PROSITE" id="PS51211">
    <property type="entry name" value="VITELLOGENIN"/>
    <property type="match status" value="1"/>
</dbReference>
<dbReference type="InterPro" id="IPR052418">
    <property type="entry name" value="Apolipoprotein_B"/>
</dbReference>
<reference evidence="5" key="1">
    <citation type="submission" date="2020-10" db="EMBL/GenBank/DDBJ databases">
        <title>Chromosome-scale genome assembly of the Allis shad, Alosa alosa.</title>
        <authorList>
            <person name="Margot Z."/>
            <person name="Christophe K."/>
            <person name="Cabau C."/>
            <person name="Louis A."/>
            <person name="Berthelot C."/>
            <person name="Parey E."/>
            <person name="Roest Crollius H."/>
            <person name="Montfort J."/>
            <person name="Robinson-Rechavi M."/>
            <person name="Bucao C."/>
            <person name="Bouchez O."/>
            <person name="Gislard M."/>
            <person name="Lluch J."/>
            <person name="Milhes M."/>
            <person name="Lampietro C."/>
            <person name="Lopez Roques C."/>
            <person name="Donnadieu C."/>
            <person name="Braasch I."/>
            <person name="Desvignes T."/>
            <person name="Postlethwait J."/>
            <person name="Bobe J."/>
            <person name="Guiguen Y."/>
        </authorList>
    </citation>
    <scope>NUCLEOTIDE SEQUENCE</scope>
    <source>
        <strain evidence="5">M-15738</strain>
        <tissue evidence="5">Blood</tissue>
    </source>
</reference>
<keyword evidence="6" id="KW-1185">Reference proteome</keyword>
<protein>
    <recommendedName>
        <fullName evidence="4">Vitellogenin domain-containing protein</fullName>
    </recommendedName>
</protein>
<comment type="caution">
    <text evidence="5">The sequence shown here is derived from an EMBL/GenBank/DDBJ whole genome shotgun (WGS) entry which is preliminary data.</text>
</comment>
<dbReference type="Gene3D" id="2.30.230.10">
    <property type="entry name" value="Lipovitellin, beta-sheet shell regions, chain A"/>
    <property type="match status" value="1"/>
</dbReference>
<organism evidence="5 6">
    <name type="scientific">Alosa alosa</name>
    <name type="common">allis shad</name>
    <dbReference type="NCBI Taxonomy" id="278164"/>
    <lineage>
        <taxon>Eukaryota</taxon>
        <taxon>Metazoa</taxon>
        <taxon>Chordata</taxon>
        <taxon>Craniata</taxon>
        <taxon>Vertebrata</taxon>
        <taxon>Euteleostomi</taxon>
        <taxon>Actinopterygii</taxon>
        <taxon>Neopterygii</taxon>
        <taxon>Teleostei</taxon>
        <taxon>Clupei</taxon>
        <taxon>Clupeiformes</taxon>
        <taxon>Clupeoidei</taxon>
        <taxon>Clupeidae</taxon>
        <taxon>Alosa</taxon>
    </lineage>
</organism>